<dbReference type="Gene3D" id="3.30.750.140">
    <property type="match status" value="1"/>
</dbReference>
<feature type="region of interest" description="Disordered" evidence="1">
    <location>
        <begin position="457"/>
        <end position="481"/>
    </location>
</feature>
<feature type="compositionally biased region" description="Basic and acidic residues" evidence="1">
    <location>
        <begin position="457"/>
        <end position="471"/>
    </location>
</feature>
<keyword evidence="3" id="KW-0966">Cell projection</keyword>
<evidence type="ECO:0000313" key="3">
    <source>
        <dbReference type="EMBL" id="ACZ19561.1"/>
    </source>
</evidence>
<organism evidence="3 4">
    <name type="scientific">Thermanaerovibrio acidaminovorans (strain ATCC 49978 / DSM 6589 / Su883)</name>
    <name type="common">Selenomonas acidaminovorans</name>
    <dbReference type="NCBI Taxonomy" id="525903"/>
    <lineage>
        <taxon>Bacteria</taxon>
        <taxon>Thermotogati</taxon>
        <taxon>Synergistota</taxon>
        <taxon>Synergistia</taxon>
        <taxon>Synergistales</taxon>
        <taxon>Synergistaceae</taxon>
        <taxon>Thermanaerovibrio</taxon>
    </lineage>
</organism>
<feature type="domain" description="Flagellar hook-length control protein-like C-terminal" evidence="2">
    <location>
        <begin position="387"/>
        <end position="461"/>
    </location>
</feature>
<dbReference type="STRING" id="525903.Taci_1330"/>
<dbReference type="InterPro" id="IPR038610">
    <property type="entry name" value="FliK-like_C_sf"/>
</dbReference>
<feature type="region of interest" description="Disordered" evidence="1">
    <location>
        <begin position="168"/>
        <end position="198"/>
    </location>
</feature>
<dbReference type="RefSeq" id="WP_012870072.1">
    <property type="nucleotide sequence ID" value="NC_013522.1"/>
</dbReference>
<dbReference type="eggNOG" id="COG3144">
    <property type="taxonomic scope" value="Bacteria"/>
</dbReference>
<dbReference type="InterPro" id="IPR052563">
    <property type="entry name" value="FliK"/>
</dbReference>
<reference evidence="3 4" key="1">
    <citation type="journal article" date="2009" name="Stand. Genomic Sci.">
        <title>Complete genome sequence of Thermanaerovibrio acidaminovorans type strain (Su883).</title>
        <authorList>
            <person name="Chovatia M."/>
            <person name="Sikorski J."/>
            <person name="Schroder M."/>
            <person name="Lapidus A."/>
            <person name="Nolan M."/>
            <person name="Tice H."/>
            <person name="Glavina Del Rio T."/>
            <person name="Copeland A."/>
            <person name="Cheng J.F."/>
            <person name="Lucas S."/>
            <person name="Chen F."/>
            <person name="Bruce D."/>
            <person name="Goodwin L."/>
            <person name="Pitluck S."/>
            <person name="Ivanova N."/>
            <person name="Mavromatis K."/>
            <person name="Ovchinnikova G."/>
            <person name="Pati A."/>
            <person name="Chen A."/>
            <person name="Palaniappan K."/>
            <person name="Land M."/>
            <person name="Hauser L."/>
            <person name="Chang Y.J."/>
            <person name="Jeffries C.D."/>
            <person name="Chain P."/>
            <person name="Saunders E."/>
            <person name="Detter J.C."/>
            <person name="Brettin T."/>
            <person name="Rohde M."/>
            <person name="Goker M."/>
            <person name="Spring S."/>
            <person name="Bristow J."/>
            <person name="Markowitz V."/>
            <person name="Hugenholtz P."/>
            <person name="Kyrpides N.C."/>
            <person name="Klenk H.P."/>
            <person name="Eisen J.A."/>
        </authorList>
    </citation>
    <scope>NUCLEOTIDE SEQUENCE [LARGE SCALE GENOMIC DNA]</scope>
    <source>
        <strain evidence="4">ATCC 49978 / DSM 6589 / Su883</strain>
    </source>
</reference>
<evidence type="ECO:0000259" key="2">
    <source>
        <dbReference type="Pfam" id="PF02120"/>
    </source>
</evidence>
<proteinExistence type="predicted"/>
<accession>D1B6C0</accession>
<dbReference type="HOGENOM" id="CLU_545042_0_0_0"/>
<dbReference type="PANTHER" id="PTHR37533">
    <property type="entry name" value="FLAGELLAR HOOK-LENGTH CONTROL PROTEIN"/>
    <property type="match status" value="1"/>
</dbReference>
<feature type="region of interest" description="Disordered" evidence="1">
    <location>
        <begin position="246"/>
        <end position="334"/>
    </location>
</feature>
<dbReference type="PANTHER" id="PTHR37533:SF2">
    <property type="entry name" value="FLAGELLAR HOOK-LENGTH CONTROL PROTEIN"/>
    <property type="match status" value="1"/>
</dbReference>
<dbReference type="KEGG" id="tai:Taci_1330"/>
<dbReference type="Pfam" id="PF02120">
    <property type="entry name" value="Flg_hook"/>
    <property type="match status" value="1"/>
</dbReference>
<dbReference type="Proteomes" id="UP000002030">
    <property type="component" value="Chromosome"/>
</dbReference>
<name>D1B6C0_THEAS</name>
<dbReference type="CDD" id="cd17470">
    <property type="entry name" value="T3SS_Flik_C"/>
    <property type="match status" value="1"/>
</dbReference>
<gene>
    <name evidence="3" type="ordered locus">Taci_1330</name>
</gene>
<keyword evidence="3" id="KW-0282">Flagellum</keyword>
<evidence type="ECO:0000313" key="4">
    <source>
        <dbReference type="Proteomes" id="UP000002030"/>
    </source>
</evidence>
<dbReference type="AlphaFoldDB" id="D1B6C0"/>
<dbReference type="InterPro" id="IPR021136">
    <property type="entry name" value="Flagellar_hook_control-like_C"/>
</dbReference>
<protein>
    <submittedName>
        <fullName evidence="3">Flagellar hook-length control protein</fullName>
    </submittedName>
</protein>
<dbReference type="OrthoDB" id="6448at2"/>
<evidence type="ECO:0000256" key="1">
    <source>
        <dbReference type="SAM" id="MobiDB-lite"/>
    </source>
</evidence>
<dbReference type="EnsemblBacteria" id="ACZ19561">
    <property type="protein sequence ID" value="ACZ19561"/>
    <property type="gene ID" value="Taci_1330"/>
</dbReference>
<keyword evidence="3" id="KW-0969">Cilium</keyword>
<dbReference type="EMBL" id="CP001818">
    <property type="protein sequence ID" value="ACZ19561.1"/>
    <property type="molecule type" value="Genomic_DNA"/>
</dbReference>
<keyword evidence="4" id="KW-1185">Reference proteome</keyword>
<sequence>MPDSVNLDLWSLLGPLVPSIGSEGPKGDAEAFLNMMEEMTSATGDGGKPPSGDAHGVAGGALVSWAQEPRERGEGGAKGRFIQPMVPFSMGVLGGLRRDGVARWSSLDPDVGRSVPKDADVSATEAGGSCGVDERLDRLIQALDALGKARVTGERDVPVMDADVLRPEVRGHQEGSSDEEGCDTRAGAPERPVSESGAMGGDSWLYAGPAELMFHASKLAGEGGLPVVYLDPVPLASLEEVPNGGWMATESLPGEAPEASSPDAGPSATSPGVEFKGSASGRGVDGAEDEVRPGGDGQKGFAGPLELRRSGSSGSGEPVRPQRWGQVAESPGPVSIPFGVEGSTATGVPGAPQVPSRPQVPVTYRLGSVGEMALGEALIRIIPLSSSDQGGRAEMVVEPPSLGRVEVELSVQDGAVTANIRVENRELLGIVQAQSQRLRESLEAQGLQVMGLSVDLRNDENRPRGGGDQRRGRSRLNPGSDQEASLFRVDLREGLLHWLA</sequence>